<keyword evidence="4" id="KW-0560">Oxidoreductase</keyword>
<dbReference type="GO" id="GO:0009805">
    <property type="term" value="P:coumarin biosynthetic process"/>
    <property type="evidence" value="ECO:0007669"/>
    <property type="project" value="UniProtKB-ARBA"/>
</dbReference>
<dbReference type="GO" id="GO:0031418">
    <property type="term" value="F:L-ascorbic acid binding"/>
    <property type="evidence" value="ECO:0007669"/>
    <property type="project" value="UniProtKB-KW"/>
</dbReference>
<evidence type="ECO:0000256" key="3">
    <source>
        <dbReference type="ARBA" id="ARBA00022896"/>
    </source>
</evidence>
<keyword evidence="8" id="KW-1185">Reference proteome</keyword>
<evidence type="ECO:0000259" key="6">
    <source>
        <dbReference type="PROSITE" id="PS51471"/>
    </source>
</evidence>
<dbReference type="PaxDb" id="4081-Solyc07g054940.1.1"/>
<dbReference type="GO" id="GO:0016706">
    <property type="term" value="F:2-oxoglutarate-dependent dioxygenase activity"/>
    <property type="evidence" value="ECO:0007669"/>
    <property type="project" value="UniProtKB-ARBA"/>
</dbReference>
<dbReference type="Gene3D" id="2.60.120.330">
    <property type="entry name" value="B-lactam Antibiotic, Isopenicillin N Synthase, Chain"/>
    <property type="match status" value="2"/>
</dbReference>
<dbReference type="InParanoid" id="A0A3Q7HFA2"/>
<keyword evidence="3" id="KW-0847">Vitamin C</keyword>
<dbReference type="Pfam" id="PF03171">
    <property type="entry name" value="2OG-FeII_Oxy"/>
    <property type="match status" value="2"/>
</dbReference>
<dbReference type="InterPro" id="IPR027443">
    <property type="entry name" value="IPNS-like_sf"/>
</dbReference>
<dbReference type="AlphaFoldDB" id="A0A3Q7HFA2"/>
<comment type="similarity">
    <text evidence="1">Belongs to the iron/ascorbate-dependent oxidoreductase family.</text>
</comment>
<dbReference type="PANTHER" id="PTHR47991">
    <property type="entry name" value="OXOGLUTARATE/IRON-DEPENDENT DIOXYGENASE"/>
    <property type="match status" value="1"/>
</dbReference>
<dbReference type="InterPro" id="IPR005123">
    <property type="entry name" value="Oxoglu/Fe-dep_dioxygenase_dom"/>
</dbReference>
<dbReference type="SUPFAM" id="SSF51197">
    <property type="entry name" value="Clavaminate synthase-like"/>
    <property type="match status" value="2"/>
</dbReference>
<dbReference type="PROSITE" id="PS51471">
    <property type="entry name" value="FE2OG_OXY"/>
    <property type="match status" value="2"/>
</dbReference>
<keyword evidence="5" id="KW-0408">Iron</keyword>
<evidence type="ECO:0000256" key="5">
    <source>
        <dbReference type="ARBA" id="ARBA00023004"/>
    </source>
</evidence>
<evidence type="ECO:0000313" key="7">
    <source>
        <dbReference type="EnsemblPlants" id="Solyc07g054940.2.1"/>
    </source>
</evidence>
<accession>A0A3Q7HFA2</accession>
<feature type="domain" description="Fe2OG dioxygenase" evidence="6">
    <location>
        <begin position="588"/>
        <end position="688"/>
    </location>
</feature>
<feature type="domain" description="Fe2OG dioxygenase" evidence="6">
    <location>
        <begin position="258"/>
        <end position="358"/>
    </location>
</feature>
<dbReference type="InterPro" id="IPR050295">
    <property type="entry name" value="Plant_2OG-oxidoreductases"/>
</dbReference>
<organism evidence="7">
    <name type="scientific">Solanum lycopersicum</name>
    <name type="common">Tomato</name>
    <name type="synonym">Lycopersicon esculentum</name>
    <dbReference type="NCBI Taxonomy" id="4081"/>
    <lineage>
        <taxon>Eukaryota</taxon>
        <taxon>Viridiplantae</taxon>
        <taxon>Streptophyta</taxon>
        <taxon>Embryophyta</taxon>
        <taxon>Tracheophyta</taxon>
        <taxon>Spermatophyta</taxon>
        <taxon>Magnoliopsida</taxon>
        <taxon>eudicotyledons</taxon>
        <taxon>Gunneridae</taxon>
        <taxon>Pentapetalae</taxon>
        <taxon>asterids</taxon>
        <taxon>lamiids</taxon>
        <taxon>Solanales</taxon>
        <taxon>Solanaceae</taxon>
        <taxon>Solanoideae</taxon>
        <taxon>Solaneae</taxon>
        <taxon>Solanum</taxon>
        <taxon>Solanum subgen. Lycopersicon</taxon>
    </lineage>
</organism>
<proteinExistence type="inferred from homology"/>
<reference evidence="7" key="1">
    <citation type="journal article" date="2012" name="Nature">
        <title>The tomato genome sequence provides insights into fleshy fruit evolution.</title>
        <authorList>
            <consortium name="Tomato Genome Consortium"/>
        </authorList>
    </citation>
    <scope>NUCLEOTIDE SEQUENCE [LARGE SCALE GENOMIC DNA]</scope>
    <source>
        <strain evidence="7">cv. Heinz 1706</strain>
    </source>
</reference>
<protein>
    <recommendedName>
        <fullName evidence="6">Fe2OG dioxygenase domain-containing protein</fullName>
    </recommendedName>
</protein>
<dbReference type="Proteomes" id="UP000004994">
    <property type="component" value="Chromosome 7"/>
</dbReference>
<name>A0A3Q7HFA2_SOLLC</name>
<dbReference type="GO" id="GO:0002238">
    <property type="term" value="P:response to molecule of fungal origin"/>
    <property type="evidence" value="ECO:0007669"/>
    <property type="project" value="UniProtKB-ARBA"/>
</dbReference>
<dbReference type="Gramene" id="Solyc07g054940.2.1">
    <property type="protein sequence ID" value="Solyc07g054940.2.1"/>
    <property type="gene ID" value="Solyc07g054940.2"/>
</dbReference>
<dbReference type="Pfam" id="PF14226">
    <property type="entry name" value="DIOX_N"/>
    <property type="match status" value="2"/>
</dbReference>
<dbReference type="GO" id="GO:0046872">
    <property type="term" value="F:metal ion binding"/>
    <property type="evidence" value="ECO:0007669"/>
    <property type="project" value="UniProtKB-KW"/>
</dbReference>
<dbReference type="InterPro" id="IPR044861">
    <property type="entry name" value="IPNS-like_FE2OG_OXY"/>
</dbReference>
<dbReference type="OMA" id="YYEIFAN"/>
<keyword evidence="2" id="KW-0479">Metal-binding</keyword>
<dbReference type="InterPro" id="IPR026992">
    <property type="entry name" value="DIOX_N"/>
</dbReference>
<dbReference type="FunFam" id="2.60.120.330:FF:000001">
    <property type="entry name" value="Protein SRG1"/>
    <property type="match status" value="2"/>
</dbReference>
<evidence type="ECO:0000256" key="4">
    <source>
        <dbReference type="ARBA" id="ARBA00023002"/>
    </source>
</evidence>
<reference evidence="7" key="2">
    <citation type="submission" date="2019-01" db="UniProtKB">
        <authorList>
            <consortium name="EnsemblPlants"/>
        </authorList>
    </citation>
    <scope>IDENTIFICATION</scope>
    <source>
        <strain evidence="7">cv. Heinz 1706</strain>
    </source>
</reference>
<evidence type="ECO:0000256" key="1">
    <source>
        <dbReference type="ARBA" id="ARBA00008056"/>
    </source>
</evidence>
<sequence>MCMYNATRPIAPKTKNVTLGKEKVVKEHRFFRKNLINKASSHPTAKLMALIVTSSPFPTMEIDYKKGVKYLVENSKKMKMVPSQFVLPIPEDERPSLAIEGSTPVIDLSGLNGTDEQRLSTIHAISSACAHWGFFMVSNHGIRTSIMDEMLKVVEEFFNLPLEEKMRYCSENVMDPVIYGTSFNTTGKHALHWRDFFRHYGGLVPQSYHFWPDNPPTYKQVAKEYLKEVWQLKIKIFRAISEGLGLDPDFIERSLGDEGTQMIASNYYPTCPEPNKTLGLAPHSDQSGLTILMDNGVPGLQIKHNQTWYSVPHVPGTFVVNLGDYLEILSNGKYKSVEHRAVVNAEAARVSIAVGHGPEMDTIVQPASPLIKEKSESKYRSIVYKDYVRAQQSTTKRGKYLVDNSKNMKMVPLEFVLPISEGERPSMAIDGSIPIIDMSGLNGPDEQRLSTIHAISSACAHWGFFRVTNHGIKSSIMDEMLKVIEEFFNLPLEEKMRYYSENVMDPVRYGTSLNTTRKHNLHWRDFLRHYGGLVPQSYHLWTDNPPTYKHIAKEYLKEVWQFATKIFGAISEGLGLDPNYIESSLGDEGTQIIAANYYPACPEPNKTLGLAPHSDHGGLTILMDNGIHGLQIKHNHIWYSVPSIPGTFIVNLGDYLEVLSNGKYKSVEHRAVVNAEAARISIAVGHGPEMNAIVQPASPLIKEKSKSKYRPIVYKDYIRGQQSTIKRGKSALHEIMNNMCKVLS</sequence>
<evidence type="ECO:0000256" key="2">
    <source>
        <dbReference type="ARBA" id="ARBA00022723"/>
    </source>
</evidence>
<evidence type="ECO:0000313" key="8">
    <source>
        <dbReference type="Proteomes" id="UP000004994"/>
    </source>
</evidence>
<dbReference type="EnsemblPlants" id="Solyc07g054940.2.1">
    <property type="protein sequence ID" value="Solyc07g054940.2.1"/>
    <property type="gene ID" value="Solyc07g054940.2"/>
</dbReference>